<dbReference type="AlphaFoldDB" id="A0AAE1N879"/>
<dbReference type="PANTHER" id="PTHR31225">
    <property type="entry name" value="OS04G0344100 PROTEIN-RELATED"/>
    <property type="match status" value="1"/>
</dbReference>
<organism evidence="5 6">
    <name type="scientific">Acacia crassicarpa</name>
    <name type="common">northern wattle</name>
    <dbReference type="NCBI Taxonomy" id="499986"/>
    <lineage>
        <taxon>Eukaryota</taxon>
        <taxon>Viridiplantae</taxon>
        <taxon>Streptophyta</taxon>
        <taxon>Embryophyta</taxon>
        <taxon>Tracheophyta</taxon>
        <taxon>Spermatophyta</taxon>
        <taxon>Magnoliopsida</taxon>
        <taxon>eudicotyledons</taxon>
        <taxon>Gunneridae</taxon>
        <taxon>Pentapetalae</taxon>
        <taxon>rosids</taxon>
        <taxon>fabids</taxon>
        <taxon>Fabales</taxon>
        <taxon>Fabaceae</taxon>
        <taxon>Caesalpinioideae</taxon>
        <taxon>mimosoid clade</taxon>
        <taxon>Acacieae</taxon>
        <taxon>Acacia</taxon>
    </lineage>
</organism>
<evidence type="ECO:0000313" key="6">
    <source>
        <dbReference type="Proteomes" id="UP001293593"/>
    </source>
</evidence>
<dbReference type="GO" id="GO:0016114">
    <property type="term" value="P:terpenoid biosynthetic process"/>
    <property type="evidence" value="ECO:0007669"/>
    <property type="project" value="InterPro"/>
</dbReference>
<keyword evidence="6" id="KW-1185">Reference proteome</keyword>
<keyword evidence="3" id="KW-0456">Lyase</keyword>
<dbReference type="InterPro" id="IPR050148">
    <property type="entry name" value="Terpene_synthase-like"/>
</dbReference>
<proteinExistence type="predicted"/>
<evidence type="ECO:0000259" key="4">
    <source>
        <dbReference type="Pfam" id="PF03936"/>
    </source>
</evidence>
<dbReference type="GO" id="GO:0010333">
    <property type="term" value="F:terpene synthase activity"/>
    <property type="evidence" value="ECO:0007669"/>
    <property type="project" value="InterPro"/>
</dbReference>
<reference evidence="5" key="1">
    <citation type="submission" date="2023-10" db="EMBL/GenBank/DDBJ databases">
        <title>Chromosome-level genome of the transformable northern wattle, Acacia crassicarpa.</title>
        <authorList>
            <person name="Massaro I."/>
            <person name="Sinha N.R."/>
            <person name="Poethig S."/>
            <person name="Leichty A.R."/>
        </authorList>
    </citation>
    <scope>NUCLEOTIDE SEQUENCE</scope>
    <source>
        <strain evidence="5">Acra3RX</strain>
        <tissue evidence="5">Leaf</tissue>
    </source>
</reference>
<keyword evidence="2" id="KW-0479">Metal-binding</keyword>
<evidence type="ECO:0000256" key="1">
    <source>
        <dbReference type="ARBA" id="ARBA00001946"/>
    </source>
</evidence>
<sequence length="104" mass="12156">MDEIASVEKRKYIASSVQCYIKDHGVSRQEDIEELREMIKSTRKDINDNEECLKPTQVPMPFMIVVLNLTRFMDVLYKETDNFTHAEGITKEYITLLFVDPVPL</sequence>
<gene>
    <name evidence="5" type="ORF">QN277_001845</name>
</gene>
<evidence type="ECO:0000313" key="5">
    <source>
        <dbReference type="EMBL" id="KAK4285103.1"/>
    </source>
</evidence>
<accession>A0AAE1N879</accession>
<evidence type="ECO:0000256" key="2">
    <source>
        <dbReference type="ARBA" id="ARBA00022723"/>
    </source>
</evidence>
<comment type="cofactor">
    <cofactor evidence="1">
        <name>Mg(2+)</name>
        <dbReference type="ChEBI" id="CHEBI:18420"/>
    </cofactor>
</comment>
<dbReference type="Pfam" id="PF03936">
    <property type="entry name" value="Terpene_synth_C"/>
    <property type="match status" value="1"/>
</dbReference>
<name>A0AAE1N879_9FABA</name>
<evidence type="ECO:0000256" key="3">
    <source>
        <dbReference type="ARBA" id="ARBA00023239"/>
    </source>
</evidence>
<dbReference type="Proteomes" id="UP001293593">
    <property type="component" value="Unassembled WGS sequence"/>
</dbReference>
<dbReference type="InterPro" id="IPR005630">
    <property type="entry name" value="Terpene_synthase_metal-bd"/>
</dbReference>
<dbReference type="EMBL" id="JAWXYG010000001">
    <property type="protein sequence ID" value="KAK4285103.1"/>
    <property type="molecule type" value="Genomic_DNA"/>
</dbReference>
<dbReference type="SUPFAM" id="SSF48576">
    <property type="entry name" value="Terpenoid synthases"/>
    <property type="match status" value="1"/>
</dbReference>
<dbReference type="GO" id="GO:0000287">
    <property type="term" value="F:magnesium ion binding"/>
    <property type="evidence" value="ECO:0007669"/>
    <property type="project" value="InterPro"/>
</dbReference>
<dbReference type="PANTHER" id="PTHR31225:SF221">
    <property type="entry name" value="(-)-GERMACRENE D SYNTHASE"/>
    <property type="match status" value="1"/>
</dbReference>
<comment type="caution">
    <text evidence="5">The sequence shown here is derived from an EMBL/GenBank/DDBJ whole genome shotgun (WGS) entry which is preliminary data.</text>
</comment>
<dbReference type="InterPro" id="IPR008949">
    <property type="entry name" value="Isoprenoid_synthase_dom_sf"/>
</dbReference>
<feature type="domain" description="Terpene synthase metal-binding" evidence="4">
    <location>
        <begin position="2"/>
        <end position="45"/>
    </location>
</feature>
<protein>
    <recommendedName>
        <fullName evidence="4">Terpene synthase metal-binding domain-containing protein</fullName>
    </recommendedName>
</protein>
<dbReference type="Gene3D" id="1.10.600.10">
    <property type="entry name" value="Farnesyl Diphosphate Synthase"/>
    <property type="match status" value="1"/>
</dbReference>